<evidence type="ECO:0000259" key="3">
    <source>
        <dbReference type="Pfam" id="PF26140"/>
    </source>
</evidence>
<gene>
    <name evidence="4" type="ORF">NA56DRAFT_692551</name>
</gene>
<sequence>MGKRPVGEILDGNQAYLKRQKITNTANSGPSDEINSARQLQKVLAFDQDAARSKHGIQTLKKFLDGFSNPDEDTAGRISILREYLKSQNSTEEEDRAALFLPDIMQTWSFASQKNDDSLLSAVPAVLALLFRTLSTDLEFSEYGIKLGRTLLLKRQQELMARGLTANKSKEFVISPVLRLLKELSVFDGGVLSKQVFRARDQTFKGLARNLGLRYTGDGVEDPKKPSVRTHALRLVLSSIKFLPVEAKRELLNQRDILSALTKDIKDDPPFMVREILQTLKNHVLLDAKLPRDAKVKLVNASSLGRIAMLYRYDQPDDDPATPKKPVEEAAHEFLLLACTSPEVGVMSRQSGFYPRGVDPDDVHGVDSDESIIDLGLDSIEWMDKYTEKVPVRNTILSDFIQSLRPWSSAKQSELLQSILKSAPELVADYYFGKKDFSFDPKLTSTWMGYSAFIFSSLQIPLPRYFGYHERYAKLPPPPAVVLESILPQPLSQKVLTRCLTQPHNNLITFFAIRILSAAMSKLLNALEMYQEAANGSGSLLWTQAADRLKDEFCQRCPPMKEVIIAYRRMTNKDLMQREAITKLLVLYFEAVPRIALDAKFGVSAALADCLKSLDDSSLNPQDRLLRAMELENVFRFAQFSPGMRWFGKVDGLTISPFMAMLKLSAEAPADLPLLKLRSVLISVVEENQILQNQTSVSALDAFILRLRELNEKASLSATYTFLDDCVSRCAAKPVKYIFALEEIYTEIYKTKAKETCVSLLSLAIVEQWPFIVKAAEETDLKETATFIARYLASSIKIHEDKKVIKVLIQKIAAETPEKSAARHTIESTRNLVDSVKVPDCKAVHSVSSKNTESSSVPEIEKLKILSSLNPDSGIATEDRNSLIRWTTKEVDEVIEGGYAASLIMILSSDILSIRKEAATNISKFAVRLKESSFDEKDQIWLLLCELVETAKQVIDQQPLPTVIAAFASHALSVLNDPLQCMYPKINKFLTSGPTWTFDKIPLMFKILDESPSLDDAHYLEMGWLLTYMLAGLRTQADMAIYRKRHVFEKLFSVYNSTYLAPGLRDKILKIMFRAISIEGGSTTLITRFSAMTWLQAQVALGGGIPLKVLMESILESCDQQRVRNWSKGASVETMKVDALNF</sequence>
<protein>
    <recommendedName>
        <fullName evidence="6">Ribosome biogenesis protein Urb1</fullName>
    </recommendedName>
</protein>
<dbReference type="InterPro" id="IPR021714">
    <property type="entry name" value="URB1_N"/>
</dbReference>
<dbReference type="Proteomes" id="UP000235672">
    <property type="component" value="Unassembled WGS sequence"/>
</dbReference>
<evidence type="ECO:0008006" key="6">
    <source>
        <dbReference type="Google" id="ProtNLM"/>
    </source>
</evidence>
<reference evidence="4 5" key="1">
    <citation type="submission" date="2016-05" db="EMBL/GenBank/DDBJ databases">
        <title>A degradative enzymes factory behind the ericoid mycorrhizal symbiosis.</title>
        <authorList>
            <consortium name="DOE Joint Genome Institute"/>
            <person name="Martino E."/>
            <person name="Morin E."/>
            <person name="Grelet G."/>
            <person name="Kuo A."/>
            <person name="Kohler A."/>
            <person name="Daghino S."/>
            <person name="Barry K."/>
            <person name="Choi C."/>
            <person name="Cichocki N."/>
            <person name="Clum A."/>
            <person name="Copeland A."/>
            <person name="Hainaut M."/>
            <person name="Haridas S."/>
            <person name="Labutti K."/>
            <person name="Lindquist E."/>
            <person name="Lipzen A."/>
            <person name="Khouja H.-R."/>
            <person name="Murat C."/>
            <person name="Ohm R."/>
            <person name="Olson A."/>
            <person name="Spatafora J."/>
            <person name="Veneault-Fourrey C."/>
            <person name="Henrissat B."/>
            <person name="Grigoriev I."/>
            <person name="Martin F."/>
            <person name="Perotto S."/>
        </authorList>
    </citation>
    <scope>NUCLEOTIDE SEQUENCE [LARGE SCALE GENOMIC DNA]</scope>
    <source>
        <strain evidence="4 5">UAMH 7357</strain>
    </source>
</reference>
<accession>A0A2J6PR59</accession>
<dbReference type="EMBL" id="KZ613505">
    <property type="protein sequence ID" value="PMD16507.1"/>
    <property type="molecule type" value="Genomic_DNA"/>
</dbReference>
<dbReference type="Pfam" id="PF11707">
    <property type="entry name" value="Npa1"/>
    <property type="match status" value="1"/>
</dbReference>
<dbReference type="AlphaFoldDB" id="A0A2J6PR59"/>
<feature type="domain" description="URB1 C-terminal" evidence="2">
    <location>
        <begin position="901"/>
        <end position="1094"/>
    </location>
</feature>
<evidence type="ECO:0000259" key="2">
    <source>
        <dbReference type="Pfam" id="PF16201"/>
    </source>
</evidence>
<feature type="domain" description="URB1 N-terminal" evidence="1">
    <location>
        <begin position="101"/>
        <end position="450"/>
    </location>
</feature>
<dbReference type="OrthoDB" id="72892at2759"/>
<evidence type="ECO:0000313" key="4">
    <source>
        <dbReference type="EMBL" id="PMD16507.1"/>
    </source>
</evidence>
<dbReference type="GO" id="GO:0000466">
    <property type="term" value="P:maturation of 5.8S rRNA from tricistronic rRNA transcript (SSU-rRNA, 5.8S rRNA, LSU-rRNA)"/>
    <property type="evidence" value="ECO:0007669"/>
    <property type="project" value="TreeGrafter"/>
</dbReference>
<name>A0A2J6PR59_9HELO</name>
<dbReference type="InterPro" id="IPR032436">
    <property type="entry name" value="URB1_C"/>
</dbReference>
<dbReference type="PANTHER" id="PTHR13500:SF0">
    <property type="entry name" value="NUCLEOLAR PRE-RIBOSOMAL-ASSOCIATED PROTEIN 1"/>
    <property type="match status" value="1"/>
</dbReference>
<proteinExistence type="predicted"/>
<dbReference type="InterPro" id="IPR039844">
    <property type="entry name" value="URB1"/>
</dbReference>
<feature type="domain" description="URB1 central HEAT repeat" evidence="3">
    <location>
        <begin position="641"/>
        <end position="839"/>
    </location>
</feature>
<evidence type="ECO:0000259" key="1">
    <source>
        <dbReference type="Pfam" id="PF11707"/>
    </source>
</evidence>
<dbReference type="InterPro" id="IPR059018">
    <property type="entry name" value="HEAT_URB1"/>
</dbReference>
<dbReference type="Pfam" id="PF26140">
    <property type="entry name" value="HEAT_URB1"/>
    <property type="match status" value="1"/>
</dbReference>
<keyword evidence="5" id="KW-1185">Reference proteome</keyword>
<evidence type="ECO:0000313" key="5">
    <source>
        <dbReference type="Proteomes" id="UP000235672"/>
    </source>
</evidence>
<dbReference type="STRING" id="1745343.A0A2J6PR59"/>
<dbReference type="GO" id="GO:0005730">
    <property type="term" value="C:nucleolus"/>
    <property type="evidence" value="ECO:0007669"/>
    <property type="project" value="TreeGrafter"/>
</dbReference>
<organism evidence="4 5">
    <name type="scientific">Hyaloscypha hepaticicola</name>
    <dbReference type="NCBI Taxonomy" id="2082293"/>
    <lineage>
        <taxon>Eukaryota</taxon>
        <taxon>Fungi</taxon>
        <taxon>Dikarya</taxon>
        <taxon>Ascomycota</taxon>
        <taxon>Pezizomycotina</taxon>
        <taxon>Leotiomycetes</taxon>
        <taxon>Helotiales</taxon>
        <taxon>Hyaloscyphaceae</taxon>
        <taxon>Hyaloscypha</taxon>
    </lineage>
</organism>
<dbReference type="Pfam" id="PF16201">
    <property type="entry name" value="NopRA1"/>
    <property type="match status" value="1"/>
</dbReference>
<dbReference type="GO" id="GO:0000463">
    <property type="term" value="P:maturation of LSU-rRNA from tricistronic rRNA transcript (SSU-rRNA, 5.8S rRNA, LSU-rRNA)"/>
    <property type="evidence" value="ECO:0007669"/>
    <property type="project" value="TreeGrafter"/>
</dbReference>
<dbReference type="PANTHER" id="PTHR13500">
    <property type="entry name" value="NUCLEOLAR PRERIBOSOMAL-ASSOCIATED PROTEIN 1"/>
    <property type="match status" value="1"/>
</dbReference>